<dbReference type="EC" id="2.7.11.1" evidence="6"/>
<dbReference type="Gene3D" id="1.10.1070.20">
    <property type="match status" value="1"/>
</dbReference>
<gene>
    <name evidence="6" type="ORF">J2X16_002825</name>
</gene>
<name>A0ABU1ZA35_9BURK</name>
<evidence type="ECO:0000259" key="4">
    <source>
        <dbReference type="Pfam" id="PF07804"/>
    </source>
</evidence>
<sequence>MSAPAGPPRPPGGAHPVNAPYVPSATLFLWWLGQPAQPRWVGTLAMVQASKGVSLRYAPSWLRHGFALSEDLPLLDQEWLPEQREAVAGAVDDARPDRWGERVIRFIDKPPRLALLDYLFFAGDERFGALGVSTSPDVYMPRSFGPLPALGDLATIDELVRQVQAGQPVQPALQRLIAPGATLGGARPKALISLDGHPWVLKFSELGEALDMPLIEHATMTLAAKAGITPAETRPLPLPGGRHAVAVRRFDRAPGQRVHALSAFVALRAAGEAMGYPELAQLLRRRGALAEGRSTADRRELFRRMVFNILIDNTDDHEKNHALLMNDAGDYLLSPAFDVLPSGQALGYQQMRVGRDMADSTLANAMSEAAAFGLKAKEAAAEARRVAAVVDGWQAHFRAAGVRAGDVALLAEQIDREHLRQQRQVAA</sequence>
<evidence type="ECO:0000256" key="1">
    <source>
        <dbReference type="ARBA" id="ARBA00010164"/>
    </source>
</evidence>
<feature type="domain" description="HipA N-terminal subdomain 1" evidence="5">
    <location>
        <begin position="41"/>
        <end position="132"/>
    </location>
</feature>
<dbReference type="Proteomes" id="UP001180536">
    <property type="component" value="Unassembled WGS sequence"/>
</dbReference>
<dbReference type="InterPro" id="IPR017508">
    <property type="entry name" value="HipA_N1"/>
</dbReference>
<dbReference type="Pfam" id="PF07804">
    <property type="entry name" value="HipA_C"/>
    <property type="match status" value="1"/>
</dbReference>
<dbReference type="PANTHER" id="PTHR37419">
    <property type="entry name" value="SERINE/THREONINE-PROTEIN KINASE TOXIN HIPA"/>
    <property type="match status" value="1"/>
</dbReference>
<accession>A0ABU1ZA35</accession>
<protein>
    <submittedName>
        <fullName evidence="6">Serine/threonine-protein kinase HipA</fullName>
        <ecNumber evidence="6">2.7.11.1</ecNumber>
    </submittedName>
</protein>
<comment type="caution">
    <text evidence="6">The sequence shown here is derived from an EMBL/GenBank/DDBJ whole genome shotgun (WGS) entry which is preliminary data.</text>
</comment>
<organism evidence="6 7">
    <name type="scientific">Pelomonas aquatica</name>
    <dbReference type="NCBI Taxonomy" id="431058"/>
    <lineage>
        <taxon>Bacteria</taxon>
        <taxon>Pseudomonadati</taxon>
        <taxon>Pseudomonadota</taxon>
        <taxon>Betaproteobacteria</taxon>
        <taxon>Burkholderiales</taxon>
        <taxon>Sphaerotilaceae</taxon>
        <taxon>Roseateles</taxon>
    </lineage>
</organism>
<dbReference type="EMBL" id="JAVDXQ010000004">
    <property type="protein sequence ID" value="MDR7297476.1"/>
    <property type="molecule type" value="Genomic_DNA"/>
</dbReference>
<evidence type="ECO:0000313" key="6">
    <source>
        <dbReference type="EMBL" id="MDR7297476.1"/>
    </source>
</evidence>
<dbReference type="InterPro" id="IPR012893">
    <property type="entry name" value="HipA-like_C"/>
</dbReference>
<keyword evidence="7" id="KW-1185">Reference proteome</keyword>
<proteinExistence type="inferred from homology"/>
<dbReference type="Pfam" id="PF13657">
    <property type="entry name" value="Couple_hipA"/>
    <property type="match status" value="1"/>
</dbReference>
<feature type="domain" description="HipA-like C-terminal" evidence="4">
    <location>
        <begin position="182"/>
        <end position="393"/>
    </location>
</feature>
<dbReference type="GO" id="GO:0004674">
    <property type="term" value="F:protein serine/threonine kinase activity"/>
    <property type="evidence" value="ECO:0007669"/>
    <property type="project" value="UniProtKB-EC"/>
</dbReference>
<evidence type="ECO:0000259" key="5">
    <source>
        <dbReference type="Pfam" id="PF13657"/>
    </source>
</evidence>
<dbReference type="PANTHER" id="PTHR37419:SF8">
    <property type="entry name" value="TOXIN YJJJ"/>
    <property type="match status" value="1"/>
</dbReference>
<keyword evidence="3 6" id="KW-0418">Kinase</keyword>
<reference evidence="6 7" key="1">
    <citation type="submission" date="2023-07" db="EMBL/GenBank/DDBJ databases">
        <title>Sorghum-associated microbial communities from plants grown in Nebraska, USA.</title>
        <authorList>
            <person name="Schachtman D."/>
        </authorList>
    </citation>
    <scope>NUCLEOTIDE SEQUENCE [LARGE SCALE GENOMIC DNA]</scope>
    <source>
        <strain evidence="6 7">BE310</strain>
    </source>
</reference>
<evidence type="ECO:0000256" key="3">
    <source>
        <dbReference type="ARBA" id="ARBA00022777"/>
    </source>
</evidence>
<dbReference type="InterPro" id="IPR052028">
    <property type="entry name" value="HipA_Ser/Thr_kinase"/>
</dbReference>
<comment type="similarity">
    <text evidence="1">Belongs to the HipA Ser/Thr kinase family.</text>
</comment>
<evidence type="ECO:0000256" key="2">
    <source>
        <dbReference type="ARBA" id="ARBA00022679"/>
    </source>
</evidence>
<evidence type="ECO:0000313" key="7">
    <source>
        <dbReference type="Proteomes" id="UP001180536"/>
    </source>
</evidence>
<keyword evidence="2 6" id="KW-0808">Transferase</keyword>